<reference evidence="2" key="1">
    <citation type="submission" date="2023-07" db="EMBL/GenBank/DDBJ databases">
        <title>A chromosome-level genome assembly of Lolium multiflorum.</title>
        <authorList>
            <person name="Chen Y."/>
            <person name="Copetti D."/>
            <person name="Kolliker R."/>
            <person name="Studer B."/>
        </authorList>
    </citation>
    <scope>NUCLEOTIDE SEQUENCE</scope>
    <source>
        <strain evidence="2">02402/16</strain>
        <tissue evidence="2">Leaf</tissue>
    </source>
</reference>
<feature type="compositionally biased region" description="Basic and acidic residues" evidence="1">
    <location>
        <begin position="44"/>
        <end position="57"/>
    </location>
</feature>
<name>A0AAD8R2N2_LOLMU</name>
<dbReference type="EMBL" id="JAUUTY010000006">
    <property type="protein sequence ID" value="KAK1613688.1"/>
    <property type="molecule type" value="Genomic_DNA"/>
</dbReference>
<keyword evidence="3" id="KW-1185">Reference proteome</keyword>
<protein>
    <submittedName>
        <fullName evidence="2">Uncharacterized protein</fullName>
    </submittedName>
</protein>
<evidence type="ECO:0000256" key="1">
    <source>
        <dbReference type="SAM" id="MobiDB-lite"/>
    </source>
</evidence>
<dbReference type="Proteomes" id="UP001231189">
    <property type="component" value="Unassembled WGS sequence"/>
</dbReference>
<evidence type="ECO:0000313" key="2">
    <source>
        <dbReference type="EMBL" id="KAK1613688.1"/>
    </source>
</evidence>
<sequence length="129" mass="13967">MVWPPLCPDSALPPTNSLRDETPVPRTTIRKTFQTPPPPIPSRGSRDRLRHPPERESSPGGLYAAMVASGVMFHVGAGIPGVAPHYISPPSTFNVLLGSSWFDKPWFLSEGKLAAVRIIPSSWGCPTNV</sequence>
<proteinExistence type="predicted"/>
<organism evidence="2 3">
    <name type="scientific">Lolium multiflorum</name>
    <name type="common">Italian ryegrass</name>
    <name type="synonym">Lolium perenne subsp. multiflorum</name>
    <dbReference type="NCBI Taxonomy" id="4521"/>
    <lineage>
        <taxon>Eukaryota</taxon>
        <taxon>Viridiplantae</taxon>
        <taxon>Streptophyta</taxon>
        <taxon>Embryophyta</taxon>
        <taxon>Tracheophyta</taxon>
        <taxon>Spermatophyta</taxon>
        <taxon>Magnoliopsida</taxon>
        <taxon>Liliopsida</taxon>
        <taxon>Poales</taxon>
        <taxon>Poaceae</taxon>
        <taxon>BOP clade</taxon>
        <taxon>Pooideae</taxon>
        <taxon>Poodae</taxon>
        <taxon>Poeae</taxon>
        <taxon>Poeae Chloroplast Group 2 (Poeae type)</taxon>
        <taxon>Loliodinae</taxon>
        <taxon>Loliinae</taxon>
        <taxon>Lolium</taxon>
    </lineage>
</organism>
<comment type="caution">
    <text evidence="2">The sequence shown here is derived from an EMBL/GenBank/DDBJ whole genome shotgun (WGS) entry which is preliminary data.</text>
</comment>
<evidence type="ECO:0000313" key="3">
    <source>
        <dbReference type="Proteomes" id="UP001231189"/>
    </source>
</evidence>
<gene>
    <name evidence="2" type="ORF">QYE76_019205</name>
</gene>
<dbReference type="AlphaFoldDB" id="A0AAD8R2N2"/>
<feature type="region of interest" description="Disordered" evidence="1">
    <location>
        <begin position="1"/>
        <end position="61"/>
    </location>
</feature>
<accession>A0AAD8R2N2</accession>